<evidence type="ECO:0000256" key="3">
    <source>
        <dbReference type="SAM" id="MobiDB-lite"/>
    </source>
</evidence>
<name>A0ABT9SC73_9BURK</name>
<dbReference type="Proteomes" id="UP001226867">
    <property type="component" value="Unassembled WGS sequence"/>
</dbReference>
<comment type="similarity">
    <text evidence="1 2">Belongs to the OprB family.</text>
</comment>
<dbReference type="PANTHER" id="PTHR37944">
    <property type="entry name" value="PORIN B"/>
    <property type="match status" value="1"/>
</dbReference>
<feature type="compositionally biased region" description="Low complexity" evidence="3">
    <location>
        <begin position="41"/>
        <end position="55"/>
    </location>
</feature>
<dbReference type="Pfam" id="PF04966">
    <property type="entry name" value="OprB"/>
    <property type="match status" value="1"/>
</dbReference>
<sequence length="512" mass="54470">MKQFTDLTCHARTVLVALGFSSLTAAMAAGTDLETVTAQADATGTAQDAGAPTTAHQPRDPASGSGSVKGVFLPDQNETKLNPPSAANIGARPPPGAPPARTGPLSGIGDALEAHGVELGLYLANGHFANPSVGVSTGKSVDYFELGFSANADLQKLIGIYNTKLHFTELWQPPSNNTANFSSQVGAGLAPFPPTQTNSNLVKLTLSHEFFDEKLHVEYGRMNLTDDFMVANMCTGCFAATPLITLGVPPRDKSLWGARMSYALSDRTRLGFAVVEDNYDLQTTSTGWNWNGSDTRKGWIGVGNLMYKSDFSNSQLPLNAEVGVYHNTKPYVDDGSFPTPVPGPDGALIPVKTHDGGTWGLYGQARKVVWKEADAQGPFPPNVALYGGAYVTPGAGQAFPIEAFAGVEYGGFLKNNPIASVGSTWRYLQLSKGRAAFEQQYGYGSNQVHRDTFAFDVHGQYGLAPGVLINASLQYFLNPNRMGSSLSTGNTRSGWLFGVFLVVDLGRITGLK</sequence>
<proteinExistence type="inferred from homology"/>
<dbReference type="InterPro" id="IPR052932">
    <property type="entry name" value="OprB_Porin"/>
</dbReference>
<comment type="caution">
    <text evidence="4">The sequence shown here is derived from an EMBL/GenBank/DDBJ whole genome shotgun (WGS) entry which is preliminary data.</text>
</comment>
<dbReference type="Gene3D" id="2.40.160.180">
    <property type="entry name" value="Carbohydrate-selective porin OprB"/>
    <property type="match status" value="1"/>
</dbReference>
<feature type="chain" id="PRO_5044969138" evidence="2">
    <location>
        <begin position="29"/>
        <end position="512"/>
    </location>
</feature>
<keyword evidence="2" id="KW-0732">Signal</keyword>
<dbReference type="EMBL" id="JAUSRO010000015">
    <property type="protein sequence ID" value="MDP9901935.1"/>
    <property type="molecule type" value="Genomic_DNA"/>
</dbReference>
<evidence type="ECO:0000256" key="1">
    <source>
        <dbReference type="ARBA" id="ARBA00008769"/>
    </source>
</evidence>
<evidence type="ECO:0000313" key="5">
    <source>
        <dbReference type="Proteomes" id="UP001226867"/>
    </source>
</evidence>
<protein>
    <submittedName>
        <fullName evidence="4">Porin</fullName>
    </submittedName>
</protein>
<feature type="signal peptide" evidence="2">
    <location>
        <begin position="1"/>
        <end position="28"/>
    </location>
</feature>
<dbReference type="RefSeq" id="WP_307691700.1">
    <property type="nucleotide sequence ID" value="NZ_JAUSRO010000015.1"/>
</dbReference>
<organism evidence="4 5">
    <name type="scientific">Variovorax ginsengisoli</name>
    <dbReference type="NCBI Taxonomy" id="363844"/>
    <lineage>
        <taxon>Bacteria</taxon>
        <taxon>Pseudomonadati</taxon>
        <taxon>Pseudomonadota</taxon>
        <taxon>Betaproteobacteria</taxon>
        <taxon>Burkholderiales</taxon>
        <taxon>Comamonadaceae</taxon>
        <taxon>Variovorax</taxon>
    </lineage>
</organism>
<keyword evidence="5" id="KW-1185">Reference proteome</keyword>
<accession>A0ABT9SC73</accession>
<dbReference type="InterPro" id="IPR038673">
    <property type="entry name" value="OprB_sf"/>
</dbReference>
<evidence type="ECO:0000313" key="4">
    <source>
        <dbReference type="EMBL" id="MDP9901935.1"/>
    </source>
</evidence>
<dbReference type="PANTHER" id="PTHR37944:SF1">
    <property type="entry name" value="PORIN B"/>
    <property type="match status" value="1"/>
</dbReference>
<dbReference type="InterPro" id="IPR007049">
    <property type="entry name" value="Carb-sel_porin_OprB"/>
</dbReference>
<evidence type="ECO:0000256" key="2">
    <source>
        <dbReference type="RuleBase" id="RU363072"/>
    </source>
</evidence>
<reference evidence="4 5" key="1">
    <citation type="submission" date="2023-07" db="EMBL/GenBank/DDBJ databases">
        <title>Sorghum-associated microbial communities from plants grown in Nebraska, USA.</title>
        <authorList>
            <person name="Schachtman D."/>
        </authorList>
    </citation>
    <scope>NUCLEOTIDE SEQUENCE [LARGE SCALE GENOMIC DNA]</scope>
    <source>
        <strain evidence="4 5">DS1607</strain>
    </source>
</reference>
<feature type="region of interest" description="Disordered" evidence="3">
    <location>
        <begin position="41"/>
        <end position="109"/>
    </location>
</feature>
<gene>
    <name evidence="4" type="ORF">J2W36_004207</name>
</gene>